<dbReference type="Proteomes" id="UP000317214">
    <property type="component" value="Plasmid unnamed1"/>
</dbReference>
<keyword evidence="1" id="KW-0812">Transmembrane</keyword>
<keyword evidence="1" id="KW-0472">Membrane</keyword>
<dbReference type="EMBL" id="CP032486">
    <property type="protein sequence ID" value="QDH26035.1"/>
    <property type="molecule type" value="Genomic_DNA"/>
</dbReference>
<reference evidence="2 3" key="1">
    <citation type="submission" date="2018-09" db="EMBL/GenBank/DDBJ databases">
        <title>The complete genome sequence of Neokomagataea tanensis NBRC 106556(T).</title>
        <authorList>
            <person name="Chua K.-O."/>
            <person name="See-Too W.-S."/>
            <person name="Hong K.-W."/>
            <person name="Yin W.-F."/>
            <person name="Chan K.-G."/>
        </authorList>
    </citation>
    <scope>NUCLEOTIDE SEQUENCE [LARGE SCALE GENOMIC DNA]</scope>
    <source>
        <strain evidence="3">AH13 \ NBRC 106556</strain>
        <plasmid evidence="2 3">unnamed1</plasmid>
    </source>
</reference>
<organism evidence="2 3">
    <name type="scientific">Neokomagataea tanensis</name>
    <dbReference type="NCBI Taxonomy" id="661191"/>
    <lineage>
        <taxon>Bacteria</taxon>
        <taxon>Pseudomonadati</taxon>
        <taxon>Pseudomonadota</taxon>
        <taxon>Alphaproteobacteria</taxon>
        <taxon>Acetobacterales</taxon>
        <taxon>Acetobacteraceae</taxon>
        <taxon>Neokomagataea</taxon>
    </lineage>
</organism>
<evidence type="ECO:0000313" key="2">
    <source>
        <dbReference type="EMBL" id="QDH26035.1"/>
    </source>
</evidence>
<accession>A0A4Y6VCC2</accession>
<keyword evidence="3" id="KW-1185">Reference proteome</keyword>
<keyword evidence="1" id="KW-1133">Transmembrane helix</keyword>
<name>A0A4Y6VCC2_9PROT</name>
<dbReference type="KEGG" id="ntn:D5366_11460"/>
<sequence length="130" mass="15263">MTNFYCNIIFIVTVTMLLISAFFNWVNYDYYIYSKEIYNFSDKGIKISIIEVDSIFNYNFILKIRSVDSDDNTNLFTKKSNIGSKDFDETTSFKISKISEGNYQLESHWLNMKGKITYIVGKKQVSVIYD</sequence>
<gene>
    <name evidence="2" type="ORF">D5366_11460</name>
</gene>
<keyword evidence="2" id="KW-0614">Plasmid</keyword>
<protein>
    <submittedName>
        <fullName evidence="2">Uncharacterized protein</fullName>
    </submittedName>
</protein>
<feature type="transmembrane region" description="Helical" evidence="1">
    <location>
        <begin position="6"/>
        <end position="26"/>
    </location>
</feature>
<evidence type="ECO:0000313" key="3">
    <source>
        <dbReference type="Proteomes" id="UP000317214"/>
    </source>
</evidence>
<dbReference type="RefSeq" id="WP_141493980.1">
    <property type="nucleotide sequence ID" value="NZ_CP032486.1"/>
</dbReference>
<geneLocation type="plasmid" evidence="2">
    <name>unnamed1</name>
</geneLocation>
<proteinExistence type="predicted"/>
<evidence type="ECO:0000256" key="1">
    <source>
        <dbReference type="SAM" id="Phobius"/>
    </source>
</evidence>
<dbReference type="AlphaFoldDB" id="A0A4Y6VCC2"/>